<sequence>MPAGAGLVMPLGAVGLWEAVPARWRGRRGPADDPKAVFSGFVSYEQVPSDRPLSGCRKCVRLAQAYLATMQEVGRKAWTGAQGADSRTLASFVLGCCLAVPPCTHCLRFLLKMSIVKSDIFSSFPRG</sequence>
<reference evidence="1 2" key="1">
    <citation type="journal article" date="2020" name="Nature">
        <title>Six reference-quality genomes reveal evolution of bat adaptations.</title>
        <authorList>
            <person name="Jebb D."/>
            <person name="Huang Z."/>
            <person name="Pippel M."/>
            <person name="Hughes G.M."/>
            <person name="Lavrichenko K."/>
            <person name="Devanna P."/>
            <person name="Winkler S."/>
            <person name="Jermiin L.S."/>
            <person name="Skirmuntt E.C."/>
            <person name="Katzourakis A."/>
            <person name="Burkitt-Gray L."/>
            <person name="Ray D.A."/>
            <person name="Sullivan K.A.M."/>
            <person name="Roscito J.G."/>
            <person name="Kirilenko B.M."/>
            <person name="Davalos L.M."/>
            <person name="Corthals A.P."/>
            <person name="Power M.L."/>
            <person name="Jones G."/>
            <person name="Ransome R.D."/>
            <person name="Dechmann D.K.N."/>
            <person name="Locatelli A.G."/>
            <person name="Puechmaille S.J."/>
            <person name="Fedrigo O."/>
            <person name="Jarvis E.D."/>
            <person name="Hiller M."/>
            <person name="Vernes S.C."/>
            <person name="Myers E.W."/>
            <person name="Teeling E.C."/>
        </authorList>
    </citation>
    <scope>NUCLEOTIDE SEQUENCE [LARGE SCALE GENOMIC DNA]</scope>
    <source>
        <strain evidence="1">MMyoMyo1</strain>
        <tissue evidence="1">Flight muscle</tissue>
    </source>
</reference>
<proteinExistence type="predicted"/>
<keyword evidence="2" id="KW-1185">Reference proteome</keyword>
<protein>
    <submittedName>
        <fullName evidence="1">Uncharacterized protein</fullName>
    </submittedName>
</protein>
<comment type="caution">
    <text evidence="1">The sequence shown here is derived from an EMBL/GenBank/DDBJ whole genome shotgun (WGS) entry which is preliminary data.</text>
</comment>
<name>A0A7J7XI10_MYOMY</name>
<organism evidence="1 2">
    <name type="scientific">Myotis myotis</name>
    <name type="common">Greater mouse-eared bat</name>
    <name type="synonym">Vespertilio myotis</name>
    <dbReference type="NCBI Taxonomy" id="51298"/>
    <lineage>
        <taxon>Eukaryota</taxon>
        <taxon>Metazoa</taxon>
        <taxon>Chordata</taxon>
        <taxon>Craniata</taxon>
        <taxon>Vertebrata</taxon>
        <taxon>Euteleostomi</taxon>
        <taxon>Mammalia</taxon>
        <taxon>Eutheria</taxon>
        <taxon>Laurasiatheria</taxon>
        <taxon>Chiroptera</taxon>
        <taxon>Yangochiroptera</taxon>
        <taxon>Vespertilionidae</taxon>
        <taxon>Myotis</taxon>
    </lineage>
</organism>
<dbReference type="Proteomes" id="UP000527355">
    <property type="component" value="Unassembled WGS sequence"/>
</dbReference>
<evidence type="ECO:0000313" key="2">
    <source>
        <dbReference type="Proteomes" id="UP000527355"/>
    </source>
</evidence>
<gene>
    <name evidence="1" type="ORF">mMyoMyo1_011714</name>
</gene>
<accession>A0A7J7XI10</accession>
<evidence type="ECO:0000313" key="1">
    <source>
        <dbReference type="EMBL" id="KAF6349158.1"/>
    </source>
</evidence>
<dbReference type="AlphaFoldDB" id="A0A7J7XI10"/>
<dbReference type="EMBL" id="JABWUV010000006">
    <property type="protein sequence ID" value="KAF6349158.1"/>
    <property type="molecule type" value="Genomic_DNA"/>
</dbReference>